<evidence type="ECO:0000259" key="1">
    <source>
        <dbReference type="Pfam" id="PF20408"/>
    </source>
</evidence>
<dbReference type="SUPFAM" id="SSF53474">
    <property type="entry name" value="alpha/beta-Hydrolases"/>
    <property type="match status" value="1"/>
</dbReference>
<comment type="caution">
    <text evidence="2">The sequence shown here is derived from an EMBL/GenBank/DDBJ whole genome shotgun (WGS) entry which is preliminary data.</text>
</comment>
<reference evidence="2 3" key="1">
    <citation type="submission" date="2019-07" db="EMBL/GenBank/DDBJ databases">
        <title>Caenimonas sedimenti sp. nov., isolated from activated sludge.</title>
        <authorList>
            <person name="Xu J."/>
        </authorList>
    </citation>
    <scope>NUCLEOTIDE SEQUENCE [LARGE SCALE GENOMIC DNA]</scope>
    <source>
        <strain evidence="2 3">HX-9-20</strain>
    </source>
</reference>
<dbReference type="EMBL" id="VOBQ01000001">
    <property type="protein sequence ID" value="TWO73399.1"/>
    <property type="molecule type" value="Genomic_DNA"/>
</dbReference>
<dbReference type="PANTHER" id="PTHR13136:SF11">
    <property type="entry name" value="TESTIS-EXPRESSED PROTEIN 30"/>
    <property type="match status" value="1"/>
</dbReference>
<evidence type="ECO:0000313" key="2">
    <source>
        <dbReference type="EMBL" id="TWO73399.1"/>
    </source>
</evidence>
<gene>
    <name evidence="2" type="ORF">FN976_00705</name>
</gene>
<dbReference type="InterPro" id="IPR026555">
    <property type="entry name" value="NSL3/Tex30"/>
</dbReference>
<dbReference type="Pfam" id="PF20408">
    <property type="entry name" value="Abhydrolase_11"/>
    <property type="match status" value="1"/>
</dbReference>
<dbReference type="Gene3D" id="3.40.50.1820">
    <property type="entry name" value="alpha/beta hydrolase"/>
    <property type="match status" value="1"/>
</dbReference>
<feature type="domain" description="KANL3/Tex30 alpha/beta hydrolase-like" evidence="1">
    <location>
        <begin position="30"/>
        <end position="220"/>
    </location>
</feature>
<dbReference type="GO" id="GO:0016787">
    <property type="term" value="F:hydrolase activity"/>
    <property type="evidence" value="ECO:0007669"/>
    <property type="project" value="UniProtKB-KW"/>
</dbReference>
<protein>
    <submittedName>
        <fullName evidence="2">Alpha/beta hydrolase</fullName>
    </submittedName>
</protein>
<name>A0A562ZXQ8_9BURK</name>
<accession>A0A562ZXQ8</accession>
<dbReference type="AlphaFoldDB" id="A0A562ZXQ8"/>
<dbReference type="InterPro" id="IPR046879">
    <property type="entry name" value="KANL3/Tex30_Abhydrolase"/>
</dbReference>
<dbReference type="OrthoDB" id="652634at2"/>
<proteinExistence type="predicted"/>
<evidence type="ECO:0000313" key="3">
    <source>
        <dbReference type="Proteomes" id="UP000318199"/>
    </source>
</evidence>
<organism evidence="2 3">
    <name type="scientific">Caenimonas sedimenti</name>
    <dbReference type="NCBI Taxonomy" id="2596921"/>
    <lineage>
        <taxon>Bacteria</taxon>
        <taxon>Pseudomonadati</taxon>
        <taxon>Pseudomonadota</taxon>
        <taxon>Betaproteobacteria</taxon>
        <taxon>Burkholderiales</taxon>
        <taxon>Comamonadaceae</taxon>
        <taxon>Caenimonas</taxon>
    </lineage>
</organism>
<sequence length="224" mass="23703">MSGAGEMKIAVSDGVEVSGVLDAPASPWACYVFAHGAGAGMRHTFMQSMAEGFAERGIACLRFQFPFMEQGSKRTDPPVVAQAAVRAAAAEAARRLPGVPLFAGGKSFGARMTSQAQAADALAGVRGLVFVGFPLHPAGKPGVERAKHLANVELPMLFLQGTRDELADLGLVRDTVATLGAWPTLHVVDAADHSFHVLVRSGRNDAQVREELLETAARWMKQLA</sequence>
<keyword evidence="2" id="KW-0378">Hydrolase</keyword>
<dbReference type="InterPro" id="IPR029058">
    <property type="entry name" value="AB_hydrolase_fold"/>
</dbReference>
<dbReference type="Proteomes" id="UP000318199">
    <property type="component" value="Unassembled WGS sequence"/>
</dbReference>
<keyword evidence="3" id="KW-1185">Reference proteome</keyword>
<dbReference type="PANTHER" id="PTHR13136">
    <property type="entry name" value="TESTIS DEVELOPMENT PROTEIN PRTD"/>
    <property type="match status" value="1"/>
</dbReference>